<evidence type="ECO:0000313" key="3">
    <source>
        <dbReference type="Proteomes" id="UP000001940"/>
    </source>
</evidence>
<dbReference type="AlphaFoldDB" id="Q9XU26"/>
<gene>
    <name evidence="2 4" type="primary">fbxa-134</name>
    <name evidence="2" type="ORF">CELE_F47H4.11</name>
    <name evidence="4" type="ORF">F47H4.11</name>
</gene>
<organism evidence="2 3">
    <name type="scientific">Caenorhabditis elegans</name>
    <dbReference type="NCBI Taxonomy" id="6239"/>
    <lineage>
        <taxon>Eukaryota</taxon>
        <taxon>Metazoa</taxon>
        <taxon>Ecdysozoa</taxon>
        <taxon>Nematoda</taxon>
        <taxon>Chromadorea</taxon>
        <taxon>Rhabditida</taxon>
        <taxon>Rhabditina</taxon>
        <taxon>Rhabditomorpha</taxon>
        <taxon>Rhabditoidea</taxon>
        <taxon>Rhabditidae</taxon>
        <taxon>Peloderinae</taxon>
        <taxon>Caenorhabditis</taxon>
    </lineage>
</organism>
<dbReference type="Pfam" id="PF01827">
    <property type="entry name" value="FTH"/>
    <property type="match status" value="1"/>
</dbReference>
<dbReference type="OrthoDB" id="5910611at2759"/>
<dbReference type="InterPro" id="IPR002900">
    <property type="entry name" value="DUF38/FTH_CAE_spp"/>
</dbReference>
<reference evidence="2 3" key="1">
    <citation type="journal article" date="1998" name="Science">
        <title>Genome sequence of the nematode C. elegans: a platform for investigating biology.</title>
        <authorList>
            <consortium name="The C. elegans sequencing consortium"/>
            <person name="Sulson J.E."/>
            <person name="Waterston R."/>
        </authorList>
    </citation>
    <scope>NUCLEOTIDE SEQUENCE [LARGE SCALE GENOMIC DNA]</scope>
    <source>
        <strain evidence="2 3">Bristol N2</strain>
    </source>
</reference>
<dbReference type="PaxDb" id="6239-F47H4.11"/>
<proteinExistence type="predicted"/>
<dbReference type="WormBase" id="F47H4.11">
    <property type="protein sequence ID" value="CE50217"/>
    <property type="gene ID" value="WBGene00009841"/>
    <property type="gene designation" value="fbxa-134"/>
</dbReference>
<dbReference type="InParanoid" id="Q9XU26"/>
<keyword evidence="3" id="KW-1185">Reference proteome</keyword>
<name>Q9XU26_CAEEL</name>
<feature type="domain" description="DUF38" evidence="1">
    <location>
        <begin position="124"/>
        <end position="258"/>
    </location>
</feature>
<dbReference type="Bgee" id="WBGene00009841">
    <property type="expression patterns" value="Expressed in larva"/>
</dbReference>
<sequence length="315" mass="36330">MASEIPSSQLSQILSAILSKLQTARDVSLLIKIEQNEIKISFYAKATGITFAELISRGTPNGCFIKWDDIEELADGREFFETSVAHLEIILESWPQRISVLSIYSGQGAEEIKENILRTHELFLYNFGEMLKSRKFLLKVAAFDVILWKEPLNNHLSTIMSCLDPRFLVTIVLSSSDEGARVDCEQLVNMEQWKSARRIKMDGIEVTMSIRDFLRFDEAITTLHTITSDDLVLLKDHFIHNQNPKSLTLNFQNFVSSDQNNEDQAHEVLGTCDEIKYVNGKLSSKKWRFLIERSHFSIEYFQIEFKNSQFKFSRL</sequence>
<dbReference type="OMA" id="WFLEENI"/>
<dbReference type="KEGG" id="cel:CELE_F47H4.11"/>
<dbReference type="FunCoup" id="Q9XU26">
    <property type="interactions" value="175"/>
</dbReference>
<dbReference type="PANTHER" id="PTHR23014">
    <property type="entry name" value="F-BOX A PROTEIN"/>
    <property type="match status" value="1"/>
</dbReference>
<evidence type="ECO:0000259" key="1">
    <source>
        <dbReference type="Pfam" id="PF01827"/>
    </source>
</evidence>
<evidence type="ECO:0000313" key="4">
    <source>
        <dbReference type="WormBase" id="F47H4.11"/>
    </source>
</evidence>
<dbReference type="CTD" id="185956"/>
<protein>
    <submittedName>
        <fullName evidence="2">DUF38 domain-containing protein</fullName>
    </submittedName>
</protein>
<dbReference type="PANTHER" id="PTHR23014:SF1">
    <property type="entry name" value="DUF38 DOMAIN-CONTAINING PROTEIN-RELATED"/>
    <property type="match status" value="1"/>
</dbReference>
<dbReference type="RefSeq" id="NP_507395.3">
    <property type="nucleotide sequence ID" value="NM_074994.3"/>
</dbReference>
<dbReference type="AGR" id="WB:WBGene00009841"/>
<accession>Q9XU26</accession>
<dbReference type="EMBL" id="BX284605">
    <property type="protein sequence ID" value="CAB07210.3"/>
    <property type="molecule type" value="Genomic_DNA"/>
</dbReference>
<dbReference type="HOGENOM" id="CLU_1455680_0_0_1"/>
<evidence type="ECO:0000313" key="2">
    <source>
        <dbReference type="EMBL" id="CAB07210.3"/>
    </source>
</evidence>
<dbReference type="UCSC" id="F47H4.11">
    <property type="organism name" value="c. elegans"/>
</dbReference>
<dbReference type="Proteomes" id="UP000001940">
    <property type="component" value="Chromosome V"/>
</dbReference>
<dbReference type="GeneID" id="185956"/>